<sequence length="82" mass="8718">MGVGMGLGPPRGRMSRDRAKDLSDIVRCVGLSKSTLINDASFAYAHAMGEKGGFKIHVDPSHVDPDIGDIVLVKKSRVTPQG</sequence>
<accession>A0A409WTD7</accession>
<reference evidence="1 2" key="1">
    <citation type="journal article" date="2018" name="Evol. Lett.">
        <title>Horizontal gene cluster transfer increased hallucinogenic mushroom diversity.</title>
        <authorList>
            <person name="Reynolds H.T."/>
            <person name="Vijayakumar V."/>
            <person name="Gluck-Thaler E."/>
            <person name="Korotkin H.B."/>
            <person name="Matheny P.B."/>
            <person name="Slot J.C."/>
        </authorList>
    </citation>
    <scope>NUCLEOTIDE SEQUENCE [LARGE SCALE GENOMIC DNA]</scope>
    <source>
        <strain evidence="1 2">2631</strain>
    </source>
</reference>
<evidence type="ECO:0000313" key="2">
    <source>
        <dbReference type="Proteomes" id="UP000283269"/>
    </source>
</evidence>
<name>A0A409WTD7_PSICY</name>
<gene>
    <name evidence="1" type="ORF">CVT25_013626</name>
</gene>
<proteinExistence type="predicted"/>
<organism evidence="1 2">
    <name type="scientific">Psilocybe cyanescens</name>
    <dbReference type="NCBI Taxonomy" id="93625"/>
    <lineage>
        <taxon>Eukaryota</taxon>
        <taxon>Fungi</taxon>
        <taxon>Dikarya</taxon>
        <taxon>Basidiomycota</taxon>
        <taxon>Agaricomycotina</taxon>
        <taxon>Agaricomycetes</taxon>
        <taxon>Agaricomycetidae</taxon>
        <taxon>Agaricales</taxon>
        <taxon>Agaricineae</taxon>
        <taxon>Strophariaceae</taxon>
        <taxon>Psilocybe</taxon>
    </lineage>
</organism>
<dbReference type="EMBL" id="NHYD01003218">
    <property type="protein sequence ID" value="PPQ81739.1"/>
    <property type="molecule type" value="Genomic_DNA"/>
</dbReference>
<evidence type="ECO:0000313" key="1">
    <source>
        <dbReference type="EMBL" id="PPQ81739.1"/>
    </source>
</evidence>
<dbReference type="Proteomes" id="UP000283269">
    <property type="component" value="Unassembled WGS sequence"/>
</dbReference>
<dbReference type="InParanoid" id="A0A409WTD7"/>
<keyword evidence="2" id="KW-1185">Reference proteome</keyword>
<protein>
    <submittedName>
        <fullName evidence="1">Uncharacterized protein</fullName>
    </submittedName>
</protein>
<dbReference type="AlphaFoldDB" id="A0A409WTD7"/>
<dbReference type="OrthoDB" id="3266415at2759"/>
<comment type="caution">
    <text evidence="1">The sequence shown here is derived from an EMBL/GenBank/DDBJ whole genome shotgun (WGS) entry which is preliminary data.</text>
</comment>